<protein>
    <submittedName>
        <fullName evidence="7">Mov34/MPN/PAD-1 family protein</fullName>
    </submittedName>
</protein>
<keyword evidence="4" id="KW-0862">Zinc</keyword>
<dbReference type="AlphaFoldDB" id="A0A975Y1P9"/>
<dbReference type="GO" id="GO:0046872">
    <property type="term" value="F:metal ion binding"/>
    <property type="evidence" value="ECO:0007669"/>
    <property type="project" value="UniProtKB-KW"/>
</dbReference>
<keyword evidence="8" id="KW-1185">Reference proteome</keyword>
<name>A0A975Y1P9_9ACTN</name>
<dbReference type="KEGG" id="nps:KRR39_08380"/>
<evidence type="ECO:0000259" key="6">
    <source>
        <dbReference type="Pfam" id="PF14464"/>
    </source>
</evidence>
<feature type="domain" description="JAB" evidence="6">
    <location>
        <begin position="18"/>
        <end position="129"/>
    </location>
</feature>
<dbReference type="Proteomes" id="UP000683575">
    <property type="component" value="Chromosome"/>
</dbReference>
<evidence type="ECO:0000313" key="8">
    <source>
        <dbReference type="Proteomes" id="UP000683575"/>
    </source>
</evidence>
<accession>A0A975Y1P9</accession>
<dbReference type="GO" id="GO:0006508">
    <property type="term" value="P:proteolysis"/>
    <property type="evidence" value="ECO:0007669"/>
    <property type="project" value="UniProtKB-KW"/>
</dbReference>
<gene>
    <name evidence="7" type="ORF">KRR39_08380</name>
</gene>
<organism evidence="7 8">
    <name type="scientific">Nocardioides panacis</name>
    <dbReference type="NCBI Taxonomy" id="2849501"/>
    <lineage>
        <taxon>Bacteria</taxon>
        <taxon>Bacillati</taxon>
        <taxon>Actinomycetota</taxon>
        <taxon>Actinomycetes</taxon>
        <taxon>Propionibacteriales</taxon>
        <taxon>Nocardioidaceae</taxon>
        <taxon>Nocardioides</taxon>
    </lineage>
</organism>
<sequence>MADRGAAGGPLRVAITGPALSEMRDQDRAANDTEIGGLLLGWWAPGTIIVRHAIVVRDPRSTGTSWTRRPRQSRRALADALAIFEHPLLGYVGDWHCHPQVCAASDRDLASLQRTSRQYRSPLALIVSLPDGTCDTRAAQDGMLVPVTTDDRPVLAAGDA</sequence>
<evidence type="ECO:0000256" key="4">
    <source>
        <dbReference type="ARBA" id="ARBA00022833"/>
    </source>
</evidence>
<evidence type="ECO:0000313" key="7">
    <source>
        <dbReference type="EMBL" id="QWZ09740.1"/>
    </source>
</evidence>
<keyword evidence="2" id="KW-0479">Metal-binding</keyword>
<dbReference type="EMBL" id="CP077062">
    <property type="protein sequence ID" value="QWZ09740.1"/>
    <property type="molecule type" value="Genomic_DNA"/>
</dbReference>
<keyword evidence="1" id="KW-0645">Protease</keyword>
<dbReference type="RefSeq" id="WP_216941586.1">
    <property type="nucleotide sequence ID" value="NZ_CP077062.1"/>
</dbReference>
<evidence type="ECO:0000256" key="2">
    <source>
        <dbReference type="ARBA" id="ARBA00022723"/>
    </source>
</evidence>
<reference evidence="7" key="1">
    <citation type="submission" date="2021-06" db="EMBL/GenBank/DDBJ databases">
        <title>Complete genome sequence of Nocardioides sp. G188.</title>
        <authorList>
            <person name="Im W.-T."/>
        </authorList>
    </citation>
    <scope>NUCLEOTIDE SEQUENCE</scope>
    <source>
        <strain evidence="7">G188</strain>
    </source>
</reference>
<dbReference type="Pfam" id="PF14464">
    <property type="entry name" value="Prok-JAB"/>
    <property type="match status" value="1"/>
</dbReference>
<evidence type="ECO:0000256" key="3">
    <source>
        <dbReference type="ARBA" id="ARBA00022801"/>
    </source>
</evidence>
<evidence type="ECO:0000256" key="5">
    <source>
        <dbReference type="ARBA" id="ARBA00023049"/>
    </source>
</evidence>
<keyword evidence="5" id="KW-0482">Metalloprotease</keyword>
<proteinExistence type="predicted"/>
<dbReference type="GO" id="GO:0008237">
    <property type="term" value="F:metallopeptidase activity"/>
    <property type="evidence" value="ECO:0007669"/>
    <property type="project" value="UniProtKB-KW"/>
</dbReference>
<dbReference type="InterPro" id="IPR028090">
    <property type="entry name" value="JAB_dom_prok"/>
</dbReference>
<keyword evidence="3" id="KW-0378">Hydrolase</keyword>
<evidence type="ECO:0000256" key="1">
    <source>
        <dbReference type="ARBA" id="ARBA00022670"/>
    </source>
</evidence>